<dbReference type="SUPFAM" id="SSF69118">
    <property type="entry name" value="AhpD-like"/>
    <property type="match status" value="2"/>
</dbReference>
<dbReference type="InterPro" id="IPR029032">
    <property type="entry name" value="AhpD-like"/>
</dbReference>
<protein>
    <submittedName>
        <fullName evidence="2">Alkylhydroperoxidase</fullName>
    </submittedName>
</protein>
<accession>A0A0A3I3F3</accession>
<keyword evidence="3" id="KW-1185">Reference proteome</keyword>
<dbReference type="Gene3D" id="1.20.1290.10">
    <property type="entry name" value="AhpD-like"/>
    <property type="match status" value="2"/>
</dbReference>
<dbReference type="OrthoDB" id="9806086at2"/>
<dbReference type="Pfam" id="PF02627">
    <property type="entry name" value="CMD"/>
    <property type="match status" value="2"/>
</dbReference>
<dbReference type="PANTHER" id="PTHR33930:SF2">
    <property type="entry name" value="BLR3452 PROTEIN"/>
    <property type="match status" value="1"/>
</dbReference>
<gene>
    <name evidence="2" type="ORF">CD29_07900</name>
</gene>
<dbReference type="eggNOG" id="COG0599">
    <property type="taxonomic scope" value="Bacteria"/>
</dbReference>
<dbReference type="PANTHER" id="PTHR33930">
    <property type="entry name" value="ALKYL HYDROPEROXIDE REDUCTASE AHPD"/>
    <property type="match status" value="1"/>
</dbReference>
<comment type="caution">
    <text evidence="2">The sequence shown here is derived from an EMBL/GenBank/DDBJ whole genome shotgun (WGS) entry which is preliminary data.</text>
</comment>
<evidence type="ECO:0000259" key="1">
    <source>
        <dbReference type="Pfam" id="PF02627"/>
    </source>
</evidence>
<evidence type="ECO:0000313" key="3">
    <source>
        <dbReference type="Proteomes" id="UP000030416"/>
    </source>
</evidence>
<dbReference type="STRING" id="1384049.CD29_07900"/>
<dbReference type="AlphaFoldDB" id="A0A0A3I3F3"/>
<feature type="domain" description="Carboxymuconolactone decarboxylase-like" evidence="1">
    <location>
        <begin position="25"/>
        <end position="102"/>
    </location>
</feature>
<sequence>MLNVSENYYDKGQSKNIFRLKELAPEQLKAFQQFDVAVLKAGALSKKEKEIIAVAIAHVTECPYCIDTHTKKAKVAGATLSELVEAVFVTMAIEAGGVVTHSTHIHNALNDNSIDELYTRSNLKSLKELNKFAPDGFKGYLNFSQTAMKEGNLSAKFKEIIAVAVATATQCPYCIDVHSKNAMKHGATNEELAEAVLVSSALCAGGAYAHMINMIESYNE</sequence>
<reference evidence="2 3" key="1">
    <citation type="submission" date="2014-02" db="EMBL/GenBank/DDBJ databases">
        <title>Draft genome sequence of Lysinibacillus manganicus DSM 26584T.</title>
        <authorList>
            <person name="Zhang F."/>
            <person name="Wang G."/>
            <person name="Zhang L."/>
        </authorList>
    </citation>
    <scope>NUCLEOTIDE SEQUENCE [LARGE SCALE GENOMIC DNA]</scope>
    <source>
        <strain evidence="2 3">DSM 26584</strain>
    </source>
</reference>
<keyword evidence="2" id="KW-0575">Peroxidase</keyword>
<name>A0A0A3I3F3_9BACL</name>
<dbReference type="InterPro" id="IPR003779">
    <property type="entry name" value="CMD-like"/>
</dbReference>
<dbReference type="GO" id="GO:0051920">
    <property type="term" value="F:peroxiredoxin activity"/>
    <property type="evidence" value="ECO:0007669"/>
    <property type="project" value="InterPro"/>
</dbReference>
<keyword evidence="2" id="KW-0560">Oxidoreductase</keyword>
<dbReference type="NCBIfam" id="TIGR00778">
    <property type="entry name" value="ahpD_dom"/>
    <property type="match status" value="2"/>
</dbReference>
<dbReference type="InterPro" id="IPR004675">
    <property type="entry name" value="AhpD_core"/>
</dbReference>
<organism evidence="2 3">
    <name type="scientific">Ureibacillus manganicus DSM 26584</name>
    <dbReference type="NCBI Taxonomy" id="1384049"/>
    <lineage>
        <taxon>Bacteria</taxon>
        <taxon>Bacillati</taxon>
        <taxon>Bacillota</taxon>
        <taxon>Bacilli</taxon>
        <taxon>Bacillales</taxon>
        <taxon>Caryophanaceae</taxon>
        <taxon>Ureibacillus</taxon>
    </lineage>
</organism>
<evidence type="ECO:0000313" key="2">
    <source>
        <dbReference type="EMBL" id="KGR79254.1"/>
    </source>
</evidence>
<dbReference type="Proteomes" id="UP000030416">
    <property type="component" value="Unassembled WGS sequence"/>
</dbReference>
<dbReference type="EMBL" id="JPVN01000007">
    <property type="protein sequence ID" value="KGR79254.1"/>
    <property type="molecule type" value="Genomic_DNA"/>
</dbReference>
<proteinExistence type="predicted"/>
<feature type="domain" description="Carboxymuconolactone decarboxylase-like" evidence="1">
    <location>
        <begin position="134"/>
        <end position="213"/>
    </location>
</feature>